<dbReference type="AlphaFoldDB" id="A0A0A9GWC9"/>
<organism evidence="2">
    <name type="scientific">Arundo donax</name>
    <name type="common">Giant reed</name>
    <name type="synonym">Donax arundinaceus</name>
    <dbReference type="NCBI Taxonomy" id="35708"/>
    <lineage>
        <taxon>Eukaryota</taxon>
        <taxon>Viridiplantae</taxon>
        <taxon>Streptophyta</taxon>
        <taxon>Embryophyta</taxon>
        <taxon>Tracheophyta</taxon>
        <taxon>Spermatophyta</taxon>
        <taxon>Magnoliopsida</taxon>
        <taxon>Liliopsida</taxon>
        <taxon>Poales</taxon>
        <taxon>Poaceae</taxon>
        <taxon>PACMAD clade</taxon>
        <taxon>Arundinoideae</taxon>
        <taxon>Arundineae</taxon>
        <taxon>Arundo</taxon>
    </lineage>
</organism>
<evidence type="ECO:0000313" key="2">
    <source>
        <dbReference type="EMBL" id="JAE28837.1"/>
    </source>
</evidence>
<accession>A0A0A9GWC9</accession>
<reference evidence="2" key="1">
    <citation type="submission" date="2014-09" db="EMBL/GenBank/DDBJ databases">
        <authorList>
            <person name="Magalhaes I.L.F."/>
            <person name="Oliveira U."/>
            <person name="Santos F.R."/>
            <person name="Vidigal T.H.D.A."/>
            <person name="Brescovit A.D."/>
            <person name="Santos A.J."/>
        </authorList>
    </citation>
    <scope>NUCLEOTIDE SEQUENCE</scope>
    <source>
        <tissue evidence="2">Shoot tissue taken approximately 20 cm above the soil surface</tissue>
    </source>
</reference>
<protein>
    <submittedName>
        <fullName evidence="2">Uncharacterized protein</fullName>
    </submittedName>
</protein>
<feature type="region of interest" description="Disordered" evidence="1">
    <location>
        <begin position="22"/>
        <end position="87"/>
    </location>
</feature>
<proteinExistence type="predicted"/>
<feature type="compositionally biased region" description="Basic residues" evidence="1">
    <location>
        <begin position="78"/>
        <end position="87"/>
    </location>
</feature>
<sequence length="87" mass="9703">MPREINAGEDLLLQCESFQAPATLPTPLSGEPPSAPVSSAALHGLRERRKAAPFLGCNEAPMEGRQWSWPDKGMEQRKRPKRIWGHE</sequence>
<name>A0A0A9GWC9_ARUDO</name>
<evidence type="ECO:0000256" key="1">
    <source>
        <dbReference type="SAM" id="MobiDB-lite"/>
    </source>
</evidence>
<reference evidence="2" key="2">
    <citation type="journal article" date="2015" name="Data Brief">
        <title>Shoot transcriptome of the giant reed, Arundo donax.</title>
        <authorList>
            <person name="Barrero R.A."/>
            <person name="Guerrero F.D."/>
            <person name="Moolhuijzen P."/>
            <person name="Goolsby J.A."/>
            <person name="Tidwell J."/>
            <person name="Bellgard S.E."/>
            <person name="Bellgard M.I."/>
        </authorList>
    </citation>
    <scope>NUCLEOTIDE SEQUENCE</scope>
    <source>
        <tissue evidence="2">Shoot tissue taken approximately 20 cm above the soil surface</tissue>
    </source>
</reference>
<dbReference type="EMBL" id="GBRH01169059">
    <property type="protein sequence ID" value="JAE28837.1"/>
    <property type="molecule type" value="Transcribed_RNA"/>
</dbReference>